<dbReference type="PANTHER" id="PTHR35795">
    <property type="entry name" value="SLR1885 PROTEIN"/>
    <property type="match status" value="1"/>
</dbReference>
<dbReference type="NCBIfam" id="TIGR00488">
    <property type="entry name" value="bis(5'-nucleosyl)-tetraphosphatase (symmetrical) YqeK"/>
    <property type="match status" value="1"/>
</dbReference>
<evidence type="ECO:0000256" key="4">
    <source>
        <dbReference type="ARBA" id="ARBA00022801"/>
    </source>
</evidence>
<dbReference type="SUPFAM" id="SSF109604">
    <property type="entry name" value="HD-domain/PDEase-like"/>
    <property type="match status" value="1"/>
</dbReference>
<evidence type="ECO:0000259" key="7">
    <source>
        <dbReference type="PROSITE" id="PS51831"/>
    </source>
</evidence>
<evidence type="ECO:0000313" key="9">
    <source>
        <dbReference type="Proteomes" id="UP001209318"/>
    </source>
</evidence>
<evidence type="ECO:0000256" key="5">
    <source>
        <dbReference type="ARBA" id="ARBA00023004"/>
    </source>
</evidence>
<dbReference type="InterPro" id="IPR005249">
    <property type="entry name" value="YqeK"/>
</dbReference>
<dbReference type="PROSITE" id="PS51831">
    <property type="entry name" value="HD"/>
    <property type="match status" value="1"/>
</dbReference>
<organism evidence="8 9">
    <name type="scientific">Perspicuibacillus lycopersici</name>
    <dbReference type="NCBI Taxonomy" id="1325689"/>
    <lineage>
        <taxon>Bacteria</taxon>
        <taxon>Bacillati</taxon>
        <taxon>Bacillota</taxon>
        <taxon>Bacilli</taxon>
        <taxon>Bacillales</taxon>
        <taxon>Bacillaceae</taxon>
        <taxon>Perspicuibacillus</taxon>
    </lineage>
</organism>
<evidence type="ECO:0000256" key="1">
    <source>
        <dbReference type="ARBA" id="ARBA00012506"/>
    </source>
</evidence>
<dbReference type="InterPro" id="IPR006674">
    <property type="entry name" value="HD_domain"/>
</dbReference>
<keyword evidence="3" id="KW-0547">Nucleotide-binding</keyword>
<dbReference type="EMBL" id="JAOUSF010000003">
    <property type="protein sequence ID" value="MCU9613948.1"/>
    <property type="molecule type" value="Genomic_DNA"/>
</dbReference>
<dbReference type="RefSeq" id="WP_263073183.1">
    <property type="nucleotide sequence ID" value="NZ_JAOUSF010000003.1"/>
</dbReference>
<dbReference type="GO" id="GO:0000166">
    <property type="term" value="F:nucleotide binding"/>
    <property type="evidence" value="ECO:0007669"/>
    <property type="project" value="UniProtKB-KW"/>
</dbReference>
<keyword evidence="9" id="KW-1185">Reference proteome</keyword>
<feature type="domain" description="HD" evidence="7">
    <location>
        <begin position="18"/>
        <end position="132"/>
    </location>
</feature>
<dbReference type="AlphaFoldDB" id="A0AAE3LTG4"/>
<dbReference type="Gene3D" id="1.10.3210.10">
    <property type="entry name" value="Hypothetical protein af1432"/>
    <property type="match status" value="1"/>
</dbReference>
<name>A0AAE3LTG4_9BACI</name>
<keyword evidence="2" id="KW-0479">Metal-binding</keyword>
<comment type="catalytic activity">
    <reaction evidence="6">
        <text>P(1),P(4)-bis(5'-adenosyl) tetraphosphate + H2O = 2 ADP + 2 H(+)</text>
        <dbReference type="Rhea" id="RHEA:24252"/>
        <dbReference type="ChEBI" id="CHEBI:15377"/>
        <dbReference type="ChEBI" id="CHEBI:15378"/>
        <dbReference type="ChEBI" id="CHEBI:58141"/>
        <dbReference type="ChEBI" id="CHEBI:456216"/>
        <dbReference type="EC" id="3.6.1.41"/>
    </reaction>
</comment>
<dbReference type="PANTHER" id="PTHR35795:SF1">
    <property type="entry name" value="BIS(5'-NUCLEOSYL)-TETRAPHOSPHATASE, SYMMETRICAL"/>
    <property type="match status" value="1"/>
</dbReference>
<dbReference type="CDD" id="cd00077">
    <property type="entry name" value="HDc"/>
    <property type="match status" value="1"/>
</dbReference>
<dbReference type="GO" id="GO:0008803">
    <property type="term" value="F:bis(5'-nucleosyl)-tetraphosphatase (symmetrical) activity"/>
    <property type="evidence" value="ECO:0007669"/>
    <property type="project" value="UniProtKB-EC"/>
</dbReference>
<dbReference type="Pfam" id="PF01966">
    <property type="entry name" value="HD"/>
    <property type="match status" value="1"/>
</dbReference>
<sequence>MDRNEALQILKKHLPEKRYIHTLGVLETALDLARVYGCDEKKTELAAIFHDYAKYRPEEEMRNIIIQEHFPEDLLHYHSELWHAPAGAYLVKKELGIDDKDIFQAIYYHTTGRPGMTLIEKIIFIADYIEPGRQFPGVDEVRALAKKNLDDAILQASRNTIAFLMKKNAPIYPDTFHTYNHFLMKKEESSIHE</sequence>
<dbReference type="SMART" id="SM00471">
    <property type="entry name" value="HDc"/>
    <property type="match status" value="1"/>
</dbReference>
<evidence type="ECO:0000256" key="3">
    <source>
        <dbReference type="ARBA" id="ARBA00022741"/>
    </source>
</evidence>
<dbReference type="GO" id="GO:0046872">
    <property type="term" value="F:metal ion binding"/>
    <property type="evidence" value="ECO:0007669"/>
    <property type="project" value="UniProtKB-KW"/>
</dbReference>
<accession>A0AAE3LTG4</accession>
<keyword evidence="5" id="KW-0408">Iron</keyword>
<proteinExistence type="predicted"/>
<reference evidence="8" key="1">
    <citation type="submission" date="2022-10" db="EMBL/GenBank/DDBJ databases">
        <title>Description of Fervidibacillus gen. nov. in the family Fervidibacillaceae fam. nov. with two species, Fervidibacillus albus sp. nov., and Fervidibacillus halotolerans sp. nov., isolated from tidal flat sediments.</title>
        <authorList>
            <person name="Kwon K.K."/>
            <person name="Yang S.-H."/>
        </authorList>
    </citation>
    <scope>NUCLEOTIDE SEQUENCE</scope>
    <source>
        <strain evidence="8">JCM 19140</strain>
    </source>
</reference>
<gene>
    <name evidence="8" type="primary">yqeK</name>
    <name evidence="8" type="ORF">OEV98_10280</name>
</gene>
<evidence type="ECO:0000313" key="8">
    <source>
        <dbReference type="EMBL" id="MCU9613948.1"/>
    </source>
</evidence>
<dbReference type="Proteomes" id="UP001209318">
    <property type="component" value="Unassembled WGS sequence"/>
</dbReference>
<dbReference type="InterPro" id="IPR051094">
    <property type="entry name" value="Diverse_Catalytic_Enzymes"/>
</dbReference>
<protein>
    <recommendedName>
        <fullName evidence="1">bis(5'-nucleosyl)-tetraphosphatase (symmetrical)</fullName>
        <ecNumber evidence="1">3.6.1.41</ecNumber>
    </recommendedName>
</protein>
<dbReference type="EC" id="3.6.1.41" evidence="1"/>
<keyword evidence="4 8" id="KW-0378">Hydrolase</keyword>
<evidence type="ECO:0000256" key="2">
    <source>
        <dbReference type="ARBA" id="ARBA00022723"/>
    </source>
</evidence>
<evidence type="ECO:0000256" key="6">
    <source>
        <dbReference type="ARBA" id="ARBA00049417"/>
    </source>
</evidence>
<comment type="caution">
    <text evidence="8">The sequence shown here is derived from an EMBL/GenBank/DDBJ whole genome shotgun (WGS) entry which is preliminary data.</text>
</comment>
<dbReference type="InterPro" id="IPR003607">
    <property type="entry name" value="HD/PDEase_dom"/>
</dbReference>